<keyword evidence="3 5" id="KW-1133">Transmembrane helix</keyword>
<evidence type="ECO:0000256" key="4">
    <source>
        <dbReference type="ARBA" id="ARBA00023136"/>
    </source>
</evidence>
<feature type="region of interest" description="Disordered" evidence="6">
    <location>
        <begin position="291"/>
        <end position="347"/>
    </location>
</feature>
<dbReference type="GO" id="GO:0009977">
    <property type="term" value="F:proton motive force dependent protein transmembrane transporter activity"/>
    <property type="evidence" value="ECO:0007669"/>
    <property type="project" value="TreeGrafter"/>
</dbReference>
<organism evidence="7">
    <name type="scientific">Leucothrix mucor</name>
    <dbReference type="NCBI Taxonomy" id="45248"/>
    <lineage>
        <taxon>Bacteria</taxon>
        <taxon>Pseudomonadati</taxon>
        <taxon>Pseudomonadota</taxon>
        <taxon>Gammaproteobacteria</taxon>
        <taxon>Thiotrichales</taxon>
        <taxon>Thiotrichaceae</taxon>
        <taxon>Leucothrix</taxon>
    </lineage>
</organism>
<dbReference type="NCBIfam" id="TIGR00945">
    <property type="entry name" value="tatC"/>
    <property type="match status" value="1"/>
</dbReference>
<evidence type="ECO:0000256" key="6">
    <source>
        <dbReference type="SAM" id="MobiDB-lite"/>
    </source>
</evidence>
<dbReference type="PRINTS" id="PR01840">
    <property type="entry name" value="TATCFAMILY"/>
</dbReference>
<evidence type="ECO:0000256" key="2">
    <source>
        <dbReference type="ARBA" id="ARBA00022692"/>
    </source>
</evidence>
<feature type="transmembrane region" description="Helical" evidence="5">
    <location>
        <begin position="31"/>
        <end position="49"/>
    </location>
</feature>
<feature type="transmembrane region" description="Helical" evidence="5">
    <location>
        <begin position="166"/>
        <end position="190"/>
    </location>
</feature>
<feature type="transmembrane region" description="Helical" evidence="5">
    <location>
        <begin position="85"/>
        <end position="104"/>
    </location>
</feature>
<feature type="compositionally biased region" description="Basic and acidic residues" evidence="6">
    <location>
        <begin position="334"/>
        <end position="347"/>
    </location>
</feature>
<dbReference type="Pfam" id="PF00902">
    <property type="entry name" value="TatC"/>
    <property type="match status" value="1"/>
</dbReference>
<dbReference type="Proteomes" id="UP000885750">
    <property type="component" value="Unassembled WGS sequence"/>
</dbReference>
<comment type="function">
    <text evidence="5">Part of the twin-arginine translocation (Tat) system that transports large folded proteins containing a characteristic twin-arginine motif in their signal peptide across membranes. Together with TatB, TatC is part of a receptor directly interacting with Tat signal peptides.</text>
</comment>
<keyword evidence="5" id="KW-1003">Cell membrane</keyword>
<keyword evidence="5" id="KW-0653">Protein transport</keyword>
<comment type="subcellular location">
    <subcellularLocation>
        <location evidence="5">Cell membrane</location>
        <topology evidence="5">Multi-pass membrane protein</topology>
    </subcellularLocation>
    <subcellularLocation>
        <location evidence="1">Membrane</location>
        <topology evidence="1">Multi-pass membrane protein</topology>
    </subcellularLocation>
</comment>
<feature type="compositionally biased region" description="Acidic residues" evidence="6">
    <location>
        <begin position="291"/>
        <end position="325"/>
    </location>
</feature>
<accession>A0A7V2SZJ1</accession>
<dbReference type="GO" id="GO:0065002">
    <property type="term" value="P:intracellular protein transmembrane transport"/>
    <property type="evidence" value="ECO:0007669"/>
    <property type="project" value="TreeGrafter"/>
</dbReference>
<comment type="subunit">
    <text evidence="5">The Tat system comprises two distinct complexes: a TatABC complex, containing multiple copies of TatA, TatB and TatC subunits, and a separate TatA complex, containing only TatA subunits. Substrates initially bind to the TatABC complex, which probably triggers association of the separate TatA complex to form the active translocon.</text>
</comment>
<feature type="transmembrane region" description="Helical" evidence="5">
    <location>
        <begin position="116"/>
        <end position="138"/>
    </location>
</feature>
<feature type="transmembrane region" description="Helical" evidence="5">
    <location>
        <begin position="202"/>
        <end position="219"/>
    </location>
</feature>
<evidence type="ECO:0000313" key="7">
    <source>
        <dbReference type="EMBL" id="HFC91847.1"/>
    </source>
</evidence>
<dbReference type="EMBL" id="DRMS01000142">
    <property type="protein sequence ID" value="HFC91847.1"/>
    <property type="molecule type" value="Genomic_DNA"/>
</dbReference>
<gene>
    <name evidence="5 7" type="primary">tatC</name>
    <name evidence="7" type="ORF">ENJ51_03455</name>
</gene>
<dbReference type="AlphaFoldDB" id="A0A7V2SZJ1"/>
<reference evidence="7" key="1">
    <citation type="journal article" date="2020" name="mSystems">
        <title>Genome- and Community-Level Interaction Insights into Carbon Utilization and Element Cycling Functions of Hydrothermarchaeota in Hydrothermal Sediment.</title>
        <authorList>
            <person name="Zhou Z."/>
            <person name="Liu Y."/>
            <person name="Xu W."/>
            <person name="Pan J."/>
            <person name="Luo Z.H."/>
            <person name="Li M."/>
        </authorList>
    </citation>
    <scope>NUCLEOTIDE SEQUENCE [LARGE SCALE GENOMIC DNA]</scope>
    <source>
        <strain evidence="7">HyVt-493</strain>
    </source>
</reference>
<evidence type="ECO:0000256" key="3">
    <source>
        <dbReference type="ARBA" id="ARBA00022989"/>
    </source>
</evidence>
<dbReference type="GO" id="GO:0033281">
    <property type="term" value="C:TAT protein transport complex"/>
    <property type="evidence" value="ECO:0007669"/>
    <property type="project" value="UniProtKB-UniRule"/>
</dbReference>
<evidence type="ECO:0000256" key="5">
    <source>
        <dbReference type="HAMAP-Rule" id="MF_00902"/>
    </source>
</evidence>
<dbReference type="InterPro" id="IPR002033">
    <property type="entry name" value="TatC"/>
</dbReference>
<dbReference type="HAMAP" id="MF_00902">
    <property type="entry name" value="TatC"/>
    <property type="match status" value="1"/>
</dbReference>
<protein>
    <recommendedName>
        <fullName evidence="5">Sec-independent protein translocase protein TatC</fullName>
    </recommendedName>
</protein>
<dbReference type="GO" id="GO:0043953">
    <property type="term" value="P:protein transport by the Tat complex"/>
    <property type="evidence" value="ECO:0007669"/>
    <property type="project" value="UniProtKB-UniRule"/>
</dbReference>
<keyword evidence="2 5" id="KW-0812">Transmembrane</keyword>
<feature type="transmembrane region" description="Helical" evidence="5">
    <location>
        <begin position="225"/>
        <end position="245"/>
    </location>
</feature>
<dbReference type="PANTHER" id="PTHR30371">
    <property type="entry name" value="SEC-INDEPENDENT PROTEIN TRANSLOCASE PROTEIN TATC"/>
    <property type="match status" value="1"/>
</dbReference>
<comment type="caution">
    <text evidence="7">The sequence shown here is derived from an EMBL/GenBank/DDBJ whole genome shotgun (WGS) entry which is preliminary data.</text>
</comment>
<evidence type="ECO:0000256" key="1">
    <source>
        <dbReference type="ARBA" id="ARBA00004141"/>
    </source>
</evidence>
<comment type="similarity">
    <text evidence="5">Belongs to the TatC family.</text>
</comment>
<proteinExistence type="inferred from homology"/>
<sequence>MTDKNQSNDNKSAESAEELGFLAHLIELRNHLMRIVISLIIVFLPLAVYAKELFAWFAQPIVSQGLPLISVGVTGPVFVPYKLALLAAFLVALPYIFYQVWAFVAPGLYKHEKKLIFPLLASSVGLFYLGVAFVYYALLPMMFQIMPLFLPVEVTYSPDIASYLDFAIVMFFAFGFAFEMPIATILLISTGMTTAESLAKKRPYVIVGAFIVGMILTPPDMISQVMLAVPMWLLFELGLVLSGVFKKRIKEAVDSRDKIEEERVNSATAMAAGGSAATAVSEAANKLWEDENYEYEEYDDEDDDHQQLTDEELDAELDRIEAEEEAKEKKKAQQAKDLDKPDSDTKK</sequence>
<keyword evidence="4 5" id="KW-0472">Membrane</keyword>
<name>A0A7V2SZJ1_LEUMU</name>
<keyword evidence="5" id="KW-0811">Translocation</keyword>
<dbReference type="PANTHER" id="PTHR30371:SF0">
    <property type="entry name" value="SEC-INDEPENDENT PROTEIN TRANSLOCASE PROTEIN TATC, CHLOROPLASTIC-RELATED"/>
    <property type="match status" value="1"/>
</dbReference>
<keyword evidence="5" id="KW-0813">Transport</keyword>